<proteinExistence type="predicted"/>
<dbReference type="RefSeq" id="WP_380114795.1">
    <property type="nucleotide sequence ID" value="NZ_JBHSIU010000012.1"/>
</dbReference>
<reference evidence="2" key="1">
    <citation type="journal article" date="2019" name="Int. J. Syst. Evol. Microbiol.">
        <title>The Global Catalogue of Microorganisms (GCM) 10K type strain sequencing project: providing services to taxonomists for standard genome sequencing and annotation.</title>
        <authorList>
            <consortium name="The Broad Institute Genomics Platform"/>
            <consortium name="The Broad Institute Genome Sequencing Center for Infectious Disease"/>
            <person name="Wu L."/>
            <person name="Ma J."/>
        </authorList>
    </citation>
    <scope>NUCLEOTIDE SEQUENCE [LARGE SCALE GENOMIC DNA]</scope>
    <source>
        <strain evidence="2">CGMCC 4.7152</strain>
    </source>
</reference>
<evidence type="ECO:0000313" key="1">
    <source>
        <dbReference type="EMBL" id="MFC4998538.1"/>
    </source>
</evidence>
<sequence>MRLDDHGITTLLVQPQPGHGRALAIPLDLRPVRRLDGWHDVTIAPITRNYNRYLRLGSEIRPAYTAR</sequence>
<keyword evidence="2" id="KW-1185">Reference proteome</keyword>
<name>A0ABV9VSZ6_9ACTN</name>
<gene>
    <name evidence="1" type="ORF">ACFPIJ_11915</name>
</gene>
<comment type="caution">
    <text evidence="1">The sequence shown here is derived from an EMBL/GenBank/DDBJ whole genome shotgun (WGS) entry which is preliminary data.</text>
</comment>
<organism evidence="1 2">
    <name type="scientific">Dactylosporangium cerinum</name>
    <dbReference type="NCBI Taxonomy" id="1434730"/>
    <lineage>
        <taxon>Bacteria</taxon>
        <taxon>Bacillati</taxon>
        <taxon>Actinomycetota</taxon>
        <taxon>Actinomycetes</taxon>
        <taxon>Micromonosporales</taxon>
        <taxon>Micromonosporaceae</taxon>
        <taxon>Dactylosporangium</taxon>
    </lineage>
</organism>
<dbReference type="EMBL" id="JBHSIU010000012">
    <property type="protein sequence ID" value="MFC4998538.1"/>
    <property type="molecule type" value="Genomic_DNA"/>
</dbReference>
<evidence type="ECO:0000313" key="2">
    <source>
        <dbReference type="Proteomes" id="UP001595912"/>
    </source>
</evidence>
<dbReference type="Proteomes" id="UP001595912">
    <property type="component" value="Unassembled WGS sequence"/>
</dbReference>
<protein>
    <submittedName>
        <fullName evidence="1">Uncharacterized protein</fullName>
    </submittedName>
</protein>
<accession>A0ABV9VSZ6</accession>